<evidence type="ECO:0000256" key="3">
    <source>
        <dbReference type="ARBA" id="ARBA00022827"/>
    </source>
</evidence>
<dbReference type="InterPro" id="IPR052397">
    <property type="entry name" value="NADPH-QR_MdaB"/>
</dbReference>
<sequence>MKKVHIINAHLPYAFAAGRLNATLAEMAVRHFQNKGYEVQKTVVAEGYDVTTEIAKITSSDIILVQTPLNWMGTPWIFKKYTDEVWTAGMMGKMSAGDGRSAEAPTENYGMGGLLNGRYMLSVTANAPKEAFNDQSQEYFSGRSEDDLTLPIDLNFKWIGLDKVPAFWAYDVMKNAQIEKDLERFANHLSAHF</sequence>
<evidence type="ECO:0000256" key="2">
    <source>
        <dbReference type="ARBA" id="ARBA00022630"/>
    </source>
</evidence>
<dbReference type="PANTHER" id="PTHR46305:SF3">
    <property type="entry name" value="NADPH:QUINONE OXIDOREDUCTASE MDAB"/>
    <property type="match status" value="1"/>
</dbReference>
<keyword evidence="3" id="KW-0274">FAD</keyword>
<accession>A0A6L8MEZ1</accession>
<keyword evidence="2" id="KW-0285">Flavoprotein</keyword>
<dbReference type="Proteomes" id="UP000474565">
    <property type="component" value="Unassembled WGS sequence"/>
</dbReference>
<proteinExistence type="inferred from homology"/>
<gene>
    <name evidence="6" type="ORF">GTP44_02145</name>
</gene>
<comment type="similarity">
    <text evidence="4">Belongs to the oxidoreductase MdaB family.</text>
</comment>
<name>A0A6L8MEZ1_9BURK</name>
<dbReference type="SUPFAM" id="SSF52218">
    <property type="entry name" value="Flavoproteins"/>
    <property type="match status" value="1"/>
</dbReference>
<dbReference type="AlphaFoldDB" id="A0A6L8MEZ1"/>
<protein>
    <submittedName>
        <fullName evidence="6">Flavodoxin family protein</fullName>
    </submittedName>
</protein>
<comment type="cofactor">
    <cofactor evidence="1">
        <name>FAD</name>
        <dbReference type="ChEBI" id="CHEBI:57692"/>
    </cofactor>
</comment>
<organism evidence="6 7">
    <name type="scientific">Duganella lactea</name>
    <dbReference type="NCBI Taxonomy" id="2692173"/>
    <lineage>
        <taxon>Bacteria</taxon>
        <taxon>Pseudomonadati</taxon>
        <taxon>Pseudomonadota</taxon>
        <taxon>Betaproteobacteria</taxon>
        <taxon>Burkholderiales</taxon>
        <taxon>Oxalobacteraceae</taxon>
        <taxon>Telluria group</taxon>
        <taxon>Duganella</taxon>
    </lineage>
</organism>
<dbReference type="Pfam" id="PF02525">
    <property type="entry name" value="Flavodoxin_2"/>
    <property type="match status" value="1"/>
</dbReference>
<evidence type="ECO:0000256" key="4">
    <source>
        <dbReference type="ARBA" id="ARBA00037981"/>
    </source>
</evidence>
<dbReference type="EMBL" id="WWCP01000001">
    <property type="protein sequence ID" value="MYM80761.1"/>
    <property type="molecule type" value="Genomic_DNA"/>
</dbReference>
<dbReference type="InterPro" id="IPR029039">
    <property type="entry name" value="Flavoprotein-like_sf"/>
</dbReference>
<reference evidence="6 7" key="1">
    <citation type="submission" date="2019-12" db="EMBL/GenBank/DDBJ databases">
        <title>Novel species isolated from a subtropical stream in China.</title>
        <authorList>
            <person name="Lu H."/>
        </authorList>
    </citation>
    <scope>NUCLEOTIDE SEQUENCE [LARGE SCALE GENOMIC DNA]</scope>
    <source>
        <strain evidence="6 7">FT50W</strain>
    </source>
</reference>
<evidence type="ECO:0000259" key="5">
    <source>
        <dbReference type="Pfam" id="PF02525"/>
    </source>
</evidence>
<evidence type="ECO:0000256" key="1">
    <source>
        <dbReference type="ARBA" id="ARBA00001974"/>
    </source>
</evidence>
<evidence type="ECO:0000313" key="6">
    <source>
        <dbReference type="EMBL" id="MYM80761.1"/>
    </source>
</evidence>
<dbReference type="RefSeq" id="WP_161018106.1">
    <property type="nucleotide sequence ID" value="NZ_WWCP01000001.1"/>
</dbReference>
<dbReference type="Gene3D" id="3.40.50.360">
    <property type="match status" value="1"/>
</dbReference>
<dbReference type="PANTHER" id="PTHR46305">
    <property type="match status" value="1"/>
</dbReference>
<feature type="domain" description="Flavodoxin-like fold" evidence="5">
    <location>
        <begin position="2"/>
        <end position="189"/>
    </location>
</feature>
<evidence type="ECO:0000313" key="7">
    <source>
        <dbReference type="Proteomes" id="UP000474565"/>
    </source>
</evidence>
<comment type="caution">
    <text evidence="6">The sequence shown here is derived from an EMBL/GenBank/DDBJ whole genome shotgun (WGS) entry which is preliminary data.</text>
</comment>
<dbReference type="InterPro" id="IPR003680">
    <property type="entry name" value="Flavodoxin_fold"/>
</dbReference>